<evidence type="ECO:0000256" key="1">
    <source>
        <dbReference type="SAM" id="MobiDB-lite"/>
    </source>
</evidence>
<feature type="region of interest" description="Disordered" evidence="1">
    <location>
        <begin position="1"/>
        <end position="20"/>
    </location>
</feature>
<gene>
    <name evidence="2" type="ORF">SETTUDRAFT_183049</name>
</gene>
<keyword evidence="3" id="KW-1185">Reference proteome</keyword>
<dbReference type="AlphaFoldDB" id="R0KKN2"/>
<name>R0KKN2_EXST2</name>
<reference evidence="2 3" key="2">
    <citation type="journal article" date="2013" name="PLoS Genet.">
        <title>Comparative genome structure, secondary metabolite, and effector coding capacity across Cochliobolus pathogens.</title>
        <authorList>
            <person name="Condon B.J."/>
            <person name="Leng Y."/>
            <person name="Wu D."/>
            <person name="Bushley K.E."/>
            <person name="Ohm R.A."/>
            <person name="Otillar R."/>
            <person name="Martin J."/>
            <person name="Schackwitz W."/>
            <person name="Grimwood J."/>
            <person name="MohdZainudin N."/>
            <person name="Xue C."/>
            <person name="Wang R."/>
            <person name="Manning V.A."/>
            <person name="Dhillon B."/>
            <person name="Tu Z.J."/>
            <person name="Steffenson B.J."/>
            <person name="Salamov A."/>
            <person name="Sun H."/>
            <person name="Lowry S."/>
            <person name="LaButti K."/>
            <person name="Han J."/>
            <person name="Copeland A."/>
            <person name="Lindquist E."/>
            <person name="Barry K."/>
            <person name="Schmutz J."/>
            <person name="Baker S.E."/>
            <person name="Ciuffetti L.M."/>
            <person name="Grigoriev I.V."/>
            <person name="Zhong S."/>
            <person name="Turgeon B.G."/>
        </authorList>
    </citation>
    <scope>NUCLEOTIDE SEQUENCE [LARGE SCALE GENOMIC DNA]</scope>
    <source>
        <strain evidence="3">28A</strain>
    </source>
</reference>
<accession>R0KKN2</accession>
<feature type="region of interest" description="Disordered" evidence="1">
    <location>
        <begin position="55"/>
        <end position="115"/>
    </location>
</feature>
<proteinExistence type="predicted"/>
<dbReference type="OrthoDB" id="3684119at2759"/>
<sequence length="273" mass="30313">MMEIASRQLAPHHQPITAASSKLSFKDTTWTFPKKLKKKRRRPSDLFNINFGFGFSSRRRQSSDDSPHVSPRTSISSPSASPRADLMESFKRQRIDSTGSDMHQPEDPHPGQLVDFSLSPASLALHAPPTPAPVPAPPTMLPLPELSTDFNTRPTTDAYDDYLAATTTTTHRRNSFPAVDWDNAAATTKELLEIDPKDTTTITTTTVAPLPAQPLEASKCELRRTTSDPSTERFLTHIRASLEARRSKSGRTWQTYPVFADEVEKGFLDDAPL</sequence>
<protein>
    <submittedName>
        <fullName evidence="2">Uncharacterized protein</fullName>
    </submittedName>
</protein>
<evidence type="ECO:0000313" key="3">
    <source>
        <dbReference type="Proteomes" id="UP000016935"/>
    </source>
</evidence>
<dbReference type="Proteomes" id="UP000016935">
    <property type="component" value="Unassembled WGS sequence"/>
</dbReference>
<organism evidence="2 3">
    <name type="scientific">Exserohilum turcicum (strain 28A)</name>
    <name type="common">Northern leaf blight fungus</name>
    <name type="synonym">Setosphaeria turcica</name>
    <dbReference type="NCBI Taxonomy" id="671987"/>
    <lineage>
        <taxon>Eukaryota</taxon>
        <taxon>Fungi</taxon>
        <taxon>Dikarya</taxon>
        <taxon>Ascomycota</taxon>
        <taxon>Pezizomycotina</taxon>
        <taxon>Dothideomycetes</taxon>
        <taxon>Pleosporomycetidae</taxon>
        <taxon>Pleosporales</taxon>
        <taxon>Pleosporineae</taxon>
        <taxon>Pleosporaceae</taxon>
        <taxon>Exserohilum</taxon>
    </lineage>
</organism>
<dbReference type="GeneID" id="19401955"/>
<reference evidence="2 3" key="1">
    <citation type="journal article" date="2012" name="PLoS Pathog.">
        <title>Diverse lifestyles and strategies of plant pathogenesis encoded in the genomes of eighteen Dothideomycetes fungi.</title>
        <authorList>
            <person name="Ohm R.A."/>
            <person name="Feau N."/>
            <person name="Henrissat B."/>
            <person name="Schoch C.L."/>
            <person name="Horwitz B.A."/>
            <person name="Barry K.W."/>
            <person name="Condon B.J."/>
            <person name="Copeland A.C."/>
            <person name="Dhillon B."/>
            <person name="Glaser F."/>
            <person name="Hesse C.N."/>
            <person name="Kosti I."/>
            <person name="LaButti K."/>
            <person name="Lindquist E.A."/>
            <person name="Lucas S."/>
            <person name="Salamov A.A."/>
            <person name="Bradshaw R.E."/>
            <person name="Ciuffetti L."/>
            <person name="Hamelin R.C."/>
            <person name="Kema G.H.J."/>
            <person name="Lawrence C."/>
            <person name="Scott J.A."/>
            <person name="Spatafora J.W."/>
            <person name="Turgeon B.G."/>
            <person name="de Wit P.J.G.M."/>
            <person name="Zhong S."/>
            <person name="Goodwin S.B."/>
            <person name="Grigoriev I.V."/>
        </authorList>
    </citation>
    <scope>NUCLEOTIDE SEQUENCE [LARGE SCALE GENOMIC DNA]</scope>
    <source>
        <strain evidence="3">28A</strain>
    </source>
</reference>
<dbReference type="RefSeq" id="XP_008022636.1">
    <property type="nucleotide sequence ID" value="XM_008024445.1"/>
</dbReference>
<dbReference type="HOGENOM" id="CLU_1020016_0_0_1"/>
<evidence type="ECO:0000313" key="2">
    <source>
        <dbReference type="EMBL" id="EOA89674.1"/>
    </source>
</evidence>
<feature type="compositionally biased region" description="Low complexity" evidence="1">
    <location>
        <begin position="70"/>
        <end position="84"/>
    </location>
</feature>
<feature type="compositionally biased region" description="Basic and acidic residues" evidence="1">
    <location>
        <begin position="85"/>
        <end position="95"/>
    </location>
</feature>
<dbReference type="EMBL" id="KB908504">
    <property type="protein sequence ID" value="EOA89674.1"/>
    <property type="molecule type" value="Genomic_DNA"/>
</dbReference>